<accession>A0A553PTH2</accession>
<dbReference type="SUPFAM" id="SSF48726">
    <property type="entry name" value="Immunoglobulin"/>
    <property type="match status" value="2"/>
</dbReference>
<dbReference type="EMBL" id="VCGU01000001">
    <property type="protein sequence ID" value="TRY80966.1"/>
    <property type="molecule type" value="Genomic_DNA"/>
</dbReference>
<protein>
    <recommendedName>
        <fullName evidence="2">Ig-like domain-containing protein</fullName>
    </recommendedName>
</protein>
<evidence type="ECO:0000313" key="4">
    <source>
        <dbReference type="Proteomes" id="UP000318571"/>
    </source>
</evidence>
<dbReference type="OMA" id="TICTIKG"/>
<dbReference type="Gene3D" id="2.60.40.10">
    <property type="entry name" value="Immunoglobulins"/>
    <property type="match status" value="1"/>
</dbReference>
<feature type="transmembrane region" description="Helical" evidence="1">
    <location>
        <begin position="312"/>
        <end position="336"/>
    </location>
</feature>
<dbReference type="AlphaFoldDB" id="A0A553PTH2"/>
<keyword evidence="1" id="KW-0812">Transmembrane</keyword>
<reference evidence="3 4" key="1">
    <citation type="journal article" date="2018" name="Nat. Ecol. Evol.">
        <title>Genomic signatures of mitonuclear coevolution across populations of Tigriopus californicus.</title>
        <authorList>
            <person name="Barreto F.S."/>
            <person name="Watson E.T."/>
            <person name="Lima T.G."/>
            <person name="Willett C.S."/>
            <person name="Edmands S."/>
            <person name="Li W."/>
            <person name="Burton R.S."/>
        </authorList>
    </citation>
    <scope>NUCLEOTIDE SEQUENCE [LARGE SCALE GENOMIC DNA]</scope>
    <source>
        <strain evidence="3 4">San Diego</strain>
    </source>
</reference>
<feature type="domain" description="Ig-like" evidence="2">
    <location>
        <begin position="73"/>
        <end position="159"/>
    </location>
</feature>
<organism evidence="3 4">
    <name type="scientific">Tigriopus californicus</name>
    <name type="common">Marine copepod</name>
    <dbReference type="NCBI Taxonomy" id="6832"/>
    <lineage>
        <taxon>Eukaryota</taxon>
        <taxon>Metazoa</taxon>
        <taxon>Ecdysozoa</taxon>
        <taxon>Arthropoda</taxon>
        <taxon>Crustacea</taxon>
        <taxon>Multicrustacea</taxon>
        <taxon>Hexanauplia</taxon>
        <taxon>Copepoda</taxon>
        <taxon>Harpacticoida</taxon>
        <taxon>Harpacticidae</taxon>
        <taxon>Tigriopus</taxon>
    </lineage>
</organism>
<sequence>MSETCLFTQESRECTEDPNIYADPNNLSGTQNCSIVIGSVTEAYHGQWKCSLKSSASGKYFSDYVNVTVAKRPILELFPIYGTLSICEGQSVNVTCNARKGWPQGSFQWMVKGDNDENLNLGPGNITPIAEEDPQGHESIANTINYTASREHREKSLVCIYQQFDALDQLLFQGEEHLNLDISYIGDLSVKLSPSSVEVGDRLVITVQFDAEPKPDHNDIVWLIQSRDGSSTNVPVANEPITMEHYESQPMIEVAKDRFEVALIINNVQMEEEVLTHKLSIHLRESSSDRILVSKVKEIDLVVLDLEGTSQVMLIIIAVIIVLLLLAVIGLIVMWAKRNEKCCFQKKGVAKTDTNAAELQQFTQDDAETNQRPIIRNSQRP</sequence>
<proteinExistence type="predicted"/>
<evidence type="ECO:0000256" key="1">
    <source>
        <dbReference type="SAM" id="Phobius"/>
    </source>
</evidence>
<dbReference type="InterPro" id="IPR013783">
    <property type="entry name" value="Ig-like_fold"/>
</dbReference>
<dbReference type="Proteomes" id="UP000318571">
    <property type="component" value="Chromosome 12"/>
</dbReference>
<comment type="caution">
    <text evidence="3">The sequence shown here is derived from an EMBL/GenBank/DDBJ whole genome shotgun (WGS) entry which is preliminary data.</text>
</comment>
<dbReference type="STRING" id="6832.A0A553PTH2"/>
<evidence type="ECO:0000313" key="3">
    <source>
        <dbReference type="EMBL" id="TRY80966.1"/>
    </source>
</evidence>
<dbReference type="InterPro" id="IPR036179">
    <property type="entry name" value="Ig-like_dom_sf"/>
</dbReference>
<keyword evidence="4" id="KW-1185">Reference proteome</keyword>
<evidence type="ECO:0000259" key="2">
    <source>
        <dbReference type="PROSITE" id="PS50835"/>
    </source>
</evidence>
<gene>
    <name evidence="3" type="ORF">TCAL_09382</name>
</gene>
<name>A0A553PTH2_TIGCA</name>
<dbReference type="InterPro" id="IPR007110">
    <property type="entry name" value="Ig-like_dom"/>
</dbReference>
<keyword evidence="1" id="KW-0472">Membrane</keyword>
<dbReference type="PROSITE" id="PS50835">
    <property type="entry name" value="IG_LIKE"/>
    <property type="match status" value="1"/>
</dbReference>
<keyword evidence="1" id="KW-1133">Transmembrane helix</keyword>